<keyword evidence="2" id="KW-0424">Laminin EGF-like domain</keyword>
<evidence type="ECO:0008006" key="10">
    <source>
        <dbReference type="Google" id="ProtNLM"/>
    </source>
</evidence>
<dbReference type="Pfam" id="PF00754">
    <property type="entry name" value="F5_F8_type_C"/>
    <property type="match status" value="1"/>
</dbReference>
<feature type="region of interest" description="Disordered" evidence="4">
    <location>
        <begin position="272"/>
        <end position="300"/>
    </location>
</feature>
<dbReference type="PROSITE" id="PS51117">
    <property type="entry name" value="LAMININ_NTER"/>
    <property type="match status" value="1"/>
</dbReference>
<dbReference type="InterPro" id="IPR008979">
    <property type="entry name" value="Galactose-bd-like_sf"/>
</dbReference>
<evidence type="ECO:0000313" key="8">
    <source>
        <dbReference type="EMBL" id="GAA1154950.1"/>
    </source>
</evidence>
<dbReference type="Gene3D" id="2.60.420.10">
    <property type="entry name" value="Maltose phosphorylase, domain 3"/>
    <property type="match status" value="1"/>
</dbReference>
<dbReference type="Gene3D" id="1.50.10.10">
    <property type="match status" value="1"/>
</dbReference>
<feature type="chain" id="PRO_5045627180" description="Haloacid dehalogenase" evidence="5">
    <location>
        <begin position="43"/>
        <end position="925"/>
    </location>
</feature>
<accession>A0ABN1UJI1</accession>
<dbReference type="SUPFAM" id="SSF49785">
    <property type="entry name" value="Galactose-binding domain-like"/>
    <property type="match status" value="1"/>
</dbReference>
<dbReference type="Pfam" id="PF03633">
    <property type="entry name" value="Glyco_hydro_65C"/>
    <property type="match status" value="1"/>
</dbReference>
<proteinExistence type="predicted"/>
<dbReference type="PROSITE" id="PS50022">
    <property type="entry name" value="FA58C_3"/>
    <property type="match status" value="1"/>
</dbReference>
<dbReference type="EMBL" id="BAAAKV010000005">
    <property type="protein sequence ID" value="GAA1154950.1"/>
    <property type="molecule type" value="Genomic_DNA"/>
</dbReference>
<keyword evidence="5" id="KW-0732">Signal</keyword>
<dbReference type="Pfam" id="PF03632">
    <property type="entry name" value="Glyco_hydro_65m"/>
    <property type="match status" value="1"/>
</dbReference>
<keyword evidence="3" id="KW-0326">Glycosidase</keyword>
<protein>
    <recommendedName>
        <fullName evidence="10">Haloacid dehalogenase</fullName>
    </recommendedName>
</protein>
<dbReference type="InterPro" id="IPR005196">
    <property type="entry name" value="Glyco_hydro_65_N"/>
</dbReference>
<feature type="region of interest" description="Disordered" evidence="4">
    <location>
        <begin position="39"/>
        <end position="74"/>
    </location>
</feature>
<reference evidence="8 9" key="1">
    <citation type="journal article" date="2019" name="Int. J. Syst. Evol. Microbiol.">
        <title>The Global Catalogue of Microorganisms (GCM) 10K type strain sequencing project: providing services to taxonomists for standard genome sequencing and annotation.</title>
        <authorList>
            <consortium name="The Broad Institute Genomics Platform"/>
            <consortium name="The Broad Institute Genome Sequencing Center for Infectious Disease"/>
            <person name="Wu L."/>
            <person name="Ma J."/>
        </authorList>
    </citation>
    <scope>NUCLEOTIDE SEQUENCE [LARGE SCALE GENOMIC DNA]</scope>
    <source>
        <strain evidence="8 9">JCM 12696</strain>
    </source>
</reference>
<feature type="compositionally biased region" description="Basic and acidic residues" evidence="4">
    <location>
        <begin position="41"/>
        <end position="66"/>
    </location>
</feature>
<dbReference type="PANTHER" id="PTHR11051:SF8">
    <property type="entry name" value="PROTEIN-GLUCOSYLGALACTOSYLHYDROXYLYSINE GLUCOSIDASE"/>
    <property type="match status" value="1"/>
</dbReference>
<dbReference type="InterPro" id="IPR037018">
    <property type="entry name" value="GH65_N"/>
</dbReference>
<evidence type="ECO:0000259" key="7">
    <source>
        <dbReference type="PROSITE" id="PS51117"/>
    </source>
</evidence>
<dbReference type="PANTHER" id="PTHR11051">
    <property type="entry name" value="GLYCOSYL HYDROLASE-RELATED"/>
    <property type="match status" value="1"/>
</dbReference>
<evidence type="ECO:0000313" key="9">
    <source>
        <dbReference type="Proteomes" id="UP001501371"/>
    </source>
</evidence>
<keyword evidence="1" id="KW-1015">Disulfide bond</keyword>
<dbReference type="Gene3D" id="2.70.98.40">
    <property type="entry name" value="Glycoside hydrolase, family 65, N-terminal domain"/>
    <property type="match status" value="1"/>
</dbReference>
<feature type="compositionally biased region" description="Low complexity" evidence="4">
    <location>
        <begin position="907"/>
        <end position="916"/>
    </location>
</feature>
<evidence type="ECO:0000256" key="5">
    <source>
        <dbReference type="SAM" id="SignalP"/>
    </source>
</evidence>
<dbReference type="InterPro" id="IPR011013">
    <property type="entry name" value="Gal_mutarotase_sf_dom"/>
</dbReference>
<gene>
    <name evidence="8" type="ORF">GCM10009654_08150</name>
</gene>
<keyword evidence="9" id="KW-1185">Reference proteome</keyword>
<dbReference type="InterPro" id="IPR008211">
    <property type="entry name" value="Laminin_N"/>
</dbReference>
<evidence type="ECO:0000256" key="1">
    <source>
        <dbReference type="ARBA" id="ARBA00023157"/>
    </source>
</evidence>
<dbReference type="SUPFAM" id="SSF74650">
    <property type="entry name" value="Galactose mutarotase-like"/>
    <property type="match status" value="1"/>
</dbReference>
<name>A0ABN1UJI1_9ACTN</name>
<dbReference type="InterPro" id="IPR005195">
    <property type="entry name" value="Glyco_hydro_65_M"/>
</dbReference>
<dbReference type="SUPFAM" id="SSF48208">
    <property type="entry name" value="Six-hairpin glycosidases"/>
    <property type="match status" value="1"/>
</dbReference>
<feature type="signal peptide" evidence="5">
    <location>
        <begin position="1"/>
        <end position="42"/>
    </location>
</feature>
<evidence type="ECO:0000256" key="3">
    <source>
        <dbReference type="ARBA" id="ARBA00023295"/>
    </source>
</evidence>
<feature type="domain" description="F5/8 type C" evidence="6">
    <location>
        <begin position="805"/>
        <end position="925"/>
    </location>
</feature>
<organism evidence="8 9">
    <name type="scientific">Streptomyces hebeiensis</name>
    <dbReference type="NCBI Taxonomy" id="229486"/>
    <lineage>
        <taxon>Bacteria</taxon>
        <taxon>Bacillati</taxon>
        <taxon>Actinomycetota</taxon>
        <taxon>Actinomycetes</taxon>
        <taxon>Kitasatosporales</taxon>
        <taxon>Streptomycetaceae</taxon>
        <taxon>Streptomyces</taxon>
    </lineage>
</organism>
<dbReference type="Pfam" id="PF03636">
    <property type="entry name" value="Glyco_hydro_65N"/>
    <property type="match status" value="1"/>
</dbReference>
<evidence type="ECO:0000256" key="4">
    <source>
        <dbReference type="SAM" id="MobiDB-lite"/>
    </source>
</evidence>
<evidence type="ECO:0000256" key="2">
    <source>
        <dbReference type="ARBA" id="ARBA00023292"/>
    </source>
</evidence>
<evidence type="ECO:0000259" key="6">
    <source>
        <dbReference type="PROSITE" id="PS50022"/>
    </source>
</evidence>
<keyword evidence="3" id="KW-0378">Hydrolase</keyword>
<dbReference type="RefSeq" id="WP_344270194.1">
    <property type="nucleotide sequence ID" value="NZ_BAAAKV010000005.1"/>
</dbReference>
<dbReference type="Gene3D" id="2.60.120.260">
    <property type="entry name" value="Galactose-binding domain-like"/>
    <property type="match status" value="1"/>
</dbReference>
<dbReference type="InterPro" id="IPR012341">
    <property type="entry name" value="6hp_glycosidase-like_sf"/>
</dbReference>
<dbReference type="InterPro" id="IPR008928">
    <property type="entry name" value="6-hairpin_glycosidase_sf"/>
</dbReference>
<feature type="region of interest" description="Disordered" evidence="4">
    <location>
        <begin position="903"/>
        <end position="925"/>
    </location>
</feature>
<comment type="caution">
    <text evidence="8">The sequence shown here is derived from an EMBL/GenBank/DDBJ whole genome shotgun (WGS) entry which is preliminary data.</text>
</comment>
<dbReference type="InterPro" id="IPR005194">
    <property type="entry name" value="Glyco_hydro_65_C"/>
</dbReference>
<dbReference type="InterPro" id="IPR000421">
    <property type="entry name" value="FA58C"/>
</dbReference>
<sequence>MSLPRTRRTPSPARPLRFRAPLLVSTLATGALVLTVPPLSHADDDHAPAVRPSPARDADPCRESDRGWSPAAVRVDPADSHHAYTGNGYLGARIPPSGSGYAEEGTPTGWPLYSPRYDGSFVTGLYAHEPATTAGRQVLAALPTWTTLDVRVGDGTSAPAPGGRARISAYRQRLLLRCGVVVTRLRRTTADGRATDLVYEVLTDRSDPHVGAVRLTLTPRWSGTAVIGADPDWRGARRLTRTGTEGSAGARVVSFRAHGTGTTGAVASVLRLPRPSEGARTNAPGEPSRTDSSPAAGRTIPSVARADGSRTVTLRAGVTYTVVKYVGVDTSRTATAPGPAALGAARRAAGRGWDALYAANAAAWAKLWAAGVDVPGDPALQLWLRAARYGLLTAVREGAADSVAPAGLSSDDYAGLVFWDADTWMFPGLLATDPELARTVVEYRHRTRPAAARNADKLRFQGLFFPWTSGGTGDVWTECQSWYPPHCVTQNHLQSDVALAAWQFYLATGDRAWLRERGWPLLRGIAEFWASRVTADADGGYSVREVAGPDEYSNGVTDAVFTNAGAATALRAATRAAALVGEPAPGLWTRIADRIRIPYDAKRKIYLQYAGYTGSAIKQADTVLLTYPLEWPMPAGAAAATLDYYAARTDPDGPAMTDSVHAIDAAVVGAPGCATYTYLRRAVEPFVRGPFALFSEAKGDRAGADDPLSGSPAQDFLTAKGGFLQVFTHGLTGLRLREDGVRLDPLLPPQLAAGVTVRGLRWQGRVYDIALGARETTVRLRSGEPFTVHTPAGGRLLESTLTLPTRRPDLAPTDNAARCRAATASSEQPGRYAPAAVDGSPATAWVPADATAALTVDLGRTVPVASVTPGWTGPKPSAYEIETSRDGARWQPWRAGAAVRHVRGRVGRPAGPTRTGIGELSVRTS</sequence>
<feature type="domain" description="Laminin N-terminal" evidence="7">
    <location>
        <begin position="779"/>
        <end position="925"/>
    </location>
</feature>
<dbReference type="Proteomes" id="UP001501371">
    <property type="component" value="Unassembled WGS sequence"/>
</dbReference>